<dbReference type="PANTHER" id="PTHR45904">
    <property type="entry name" value="TRNA (URACIL-5-)-METHYLTRANSFERASE"/>
    <property type="match status" value="1"/>
</dbReference>
<evidence type="ECO:0000256" key="5">
    <source>
        <dbReference type="ARBA" id="ARBA00047278"/>
    </source>
</evidence>
<evidence type="ECO:0000256" key="2">
    <source>
        <dbReference type="ARBA" id="ARBA00022679"/>
    </source>
</evidence>
<dbReference type="GO" id="GO:0032259">
    <property type="term" value="P:methylation"/>
    <property type="evidence" value="ECO:0007669"/>
    <property type="project" value="UniProtKB-KW"/>
</dbReference>
<keyword evidence="9" id="KW-1185">Reference proteome</keyword>
<keyword evidence="1 6" id="KW-0489">Methyltransferase</keyword>
<evidence type="ECO:0000259" key="7">
    <source>
        <dbReference type="Pfam" id="PF13847"/>
    </source>
</evidence>
<proteinExistence type="inferred from homology"/>
<evidence type="ECO:0000256" key="1">
    <source>
        <dbReference type="ARBA" id="ARBA00022603"/>
    </source>
</evidence>
<dbReference type="GO" id="GO:0006396">
    <property type="term" value="P:RNA processing"/>
    <property type="evidence" value="ECO:0007669"/>
    <property type="project" value="InterPro"/>
</dbReference>
<evidence type="ECO:0000256" key="4">
    <source>
        <dbReference type="ARBA" id="ARBA00033763"/>
    </source>
</evidence>
<comment type="similarity">
    <text evidence="6">Belongs to the class I-like SAM-binding methyltransferase superfamily. RNA M5U methyltransferase family.</text>
</comment>
<dbReference type="SUPFAM" id="SSF53335">
    <property type="entry name" value="S-adenosyl-L-methionine-dependent methyltransferases"/>
    <property type="match status" value="1"/>
</dbReference>
<feature type="binding site" evidence="6">
    <location>
        <position position="286"/>
    </location>
    <ligand>
        <name>S-adenosyl-L-methionine</name>
        <dbReference type="ChEBI" id="CHEBI:59789"/>
    </ligand>
</feature>
<dbReference type="InterPro" id="IPR045850">
    <property type="entry name" value="TRM2_met"/>
</dbReference>
<evidence type="ECO:0000256" key="3">
    <source>
        <dbReference type="ARBA" id="ARBA00022691"/>
    </source>
</evidence>
<gene>
    <name evidence="8" type="ORF">ONE63_001657</name>
</gene>
<comment type="catalytic activity">
    <reaction evidence="5">
        <text>uridine(54) in tRNA + S-adenosyl-L-methionine = 5-methyluridine(54) in tRNA + S-adenosyl-L-homocysteine + H(+)</text>
        <dbReference type="Rhea" id="RHEA:42712"/>
        <dbReference type="Rhea" id="RHEA-COMP:10167"/>
        <dbReference type="Rhea" id="RHEA-COMP:10193"/>
        <dbReference type="ChEBI" id="CHEBI:15378"/>
        <dbReference type="ChEBI" id="CHEBI:57856"/>
        <dbReference type="ChEBI" id="CHEBI:59789"/>
        <dbReference type="ChEBI" id="CHEBI:65315"/>
        <dbReference type="ChEBI" id="CHEBI:74447"/>
        <dbReference type="EC" id="2.1.1.35"/>
    </reaction>
    <physiologicalReaction direction="left-to-right" evidence="5">
        <dbReference type="Rhea" id="RHEA:42713"/>
    </physiologicalReaction>
</comment>
<keyword evidence="2 6" id="KW-0808">Transferase</keyword>
<evidence type="ECO:0000256" key="6">
    <source>
        <dbReference type="PROSITE-ProRule" id="PRU01024"/>
    </source>
</evidence>
<dbReference type="GO" id="GO:0030697">
    <property type="term" value="F:tRNA (uracil(54)-C5)-methyltransferase activity, S-adenosyl methionine-dependent"/>
    <property type="evidence" value="ECO:0007669"/>
    <property type="project" value="UniProtKB-EC"/>
</dbReference>
<keyword evidence="3 6" id="KW-0949">S-adenosyl-L-methionine</keyword>
<feature type="binding site" evidence="6">
    <location>
        <position position="386"/>
    </location>
    <ligand>
        <name>S-adenosyl-L-methionine</name>
        <dbReference type="ChEBI" id="CHEBI:59789"/>
    </ligand>
</feature>
<feature type="binding site" evidence="6">
    <location>
        <position position="336"/>
    </location>
    <ligand>
        <name>S-adenosyl-L-methionine</name>
        <dbReference type="ChEBI" id="CHEBI:59789"/>
    </ligand>
</feature>
<feature type="domain" description="Methyltransferase" evidence="7">
    <location>
        <begin position="306"/>
        <end position="371"/>
    </location>
</feature>
<dbReference type="CDD" id="cd02440">
    <property type="entry name" value="AdoMet_MTases"/>
    <property type="match status" value="1"/>
</dbReference>
<accession>A0AAV7X932</accession>
<name>A0AAV7X932_9NEOP</name>
<dbReference type="GO" id="GO:0003723">
    <property type="term" value="F:RNA binding"/>
    <property type="evidence" value="ECO:0007669"/>
    <property type="project" value="TreeGrafter"/>
</dbReference>
<sequence length="467" mass="52931">MGLRVFSCFRSWTVGEVRPKRKVCYRKKRKDSLPGKEAQIFDAETQEEAMKNVLVPLWRIPYYEQLQLKSQLVSEMVSKYYAVLQEDFSKPNTKRLVQLPPKPEIREICPSPVLYHYRTRDTYCVRPGLDGNPKTVGFAVALKSWDKYVCVPPSDIISPPQHVQVAKAFQDFIRLSPLPAYFQKKGNWSELQVRSNVDGDTQALVRMHPQELTQHQIEDECVRLRDYFKSGPGSDLQLSSLHFHPRPFKSSHWPKVVPYRQLFGDKHLIEKLSGLSFALSPGSFFQSNRNVAEIMYEKVITAANLSSTTSVLDLGCGIGTISILLASHVKETVGIDVVQNAVEDARFNASLNNIRSANFISGTIEKEINLALQWVQPSKDVVAVLNPGRCGVHVSLIKQLRESCQINKVIYISCDPDHTVVIRDVVALIKPEGRKALGTPFLFKSVTPFDMFPQTAHCELVMVFERQ</sequence>
<dbReference type="InterPro" id="IPR029063">
    <property type="entry name" value="SAM-dependent_MTases_sf"/>
</dbReference>
<dbReference type="Pfam" id="PF13847">
    <property type="entry name" value="Methyltransf_31"/>
    <property type="match status" value="1"/>
</dbReference>
<dbReference type="PANTHER" id="PTHR45904:SF1">
    <property type="entry name" value="TRNA (URACIL-5-)-METHYLTRANSFERASE HOMOLOG B"/>
    <property type="match status" value="1"/>
</dbReference>
<feature type="active site" description="Nucleophile" evidence="6">
    <location>
        <position position="414"/>
    </location>
</feature>
<organism evidence="8 9">
    <name type="scientific">Megalurothrips usitatus</name>
    <name type="common">bean blossom thrips</name>
    <dbReference type="NCBI Taxonomy" id="439358"/>
    <lineage>
        <taxon>Eukaryota</taxon>
        <taxon>Metazoa</taxon>
        <taxon>Ecdysozoa</taxon>
        <taxon>Arthropoda</taxon>
        <taxon>Hexapoda</taxon>
        <taxon>Insecta</taxon>
        <taxon>Pterygota</taxon>
        <taxon>Neoptera</taxon>
        <taxon>Paraneoptera</taxon>
        <taxon>Thysanoptera</taxon>
        <taxon>Terebrantia</taxon>
        <taxon>Thripoidea</taxon>
        <taxon>Thripidae</taxon>
        <taxon>Megalurothrips</taxon>
    </lineage>
</organism>
<dbReference type="EC" id="2.1.1.35" evidence="4"/>
<dbReference type="InterPro" id="IPR010280">
    <property type="entry name" value="U5_MeTrfase_fam"/>
</dbReference>
<comment type="caution">
    <text evidence="8">The sequence shown here is derived from an EMBL/GenBank/DDBJ whole genome shotgun (WGS) entry which is preliminary data.</text>
</comment>
<dbReference type="EMBL" id="JAPTSV010000011">
    <property type="protein sequence ID" value="KAJ1522467.1"/>
    <property type="molecule type" value="Genomic_DNA"/>
</dbReference>
<dbReference type="Gene3D" id="2.40.50.1070">
    <property type="match status" value="1"/>
</dbReference>
<protein>
    <recommendedName>
        <fullName evidence="4">tRNA (uracil(54)-C(5))-methyltransferase</fullName>
        <ecNumber evidence="4">2.1.1.35</ecNumber>
    </recommendedName>
</protein>
<dbReference type="Proteomes" id="UP001075354">
    <property type="component" value="Chromosome 11"/>
</dbReference>
<evidence type="ECO:0000313" key="8">
    <source>
        <dbReference type="EMBL" id="KAJ1522467.1"/>
    </source>
</evidence>
<dbReference type="Gene3D" id="3.40.50.150">
    <property type="entry name" value="Vaccinia Virus protein VP39"/>
    <property type="match status" value="1"/>
</dbReference>
<evidence type="ECO:0000313" key="9">
    <source>
        <dbReference type="Proteomes" id="UP001075354"/>
    </source>
</evidence>
<comment type="caution">
    <text evidence="6">Lacks conserved residue(s) required for the propagation of feature annotation.</text>
</comment>
<dbReference type="AlphaFoldDB" id="A0AAV7X932"/>
<reference evidence="8" key="1">
    <citation type="submission" date="2022-12" db="EMBL/GenBank/DDBJ databases">
        <title>Chromosome-level genome assembly of the bean flower thrips Megalurothrips usitatus.</title>
        <authorList>
            <person name="Ma L."/>
            <person name="Liu Q."/>
            <person name="Li H."/>
            <person name="Cai W."/>
        </authorList>
    </citation>
    <scope>NUCLEOTIDE SEQUENCE</scope>
    <source>
        <strain evidence="8">Cailab_2022a</strain>
    </source>
</reference>
<dbReference type="PROSITE" id="PS51687">
    <property type="entry name" value="SAM_MT_RNA_M5U"/>
    <property type="match status" value="1"/>
</dbReference>
<dbReference type="InterPro" id="IPR025714">
    <property type="entry name" value="Methyltranfer_dom"/>
</dbReference>